<name>A0A089NZV0_9HYPH</name>
<keyword evidence="1" id="KW-0732">Signal</keyword>
<keyword evidence="3" id="KW-1185">Reference proteome</keyword>
<evidence type="ECO:0000256" key="1">
    <source>
        <dbReference type="SAM" id="SignalP"/>
    </source>
</evidence>
<evidence type="ECO:0000313" key="3">
    <source>
        <dbReference type="Proteomes" id="UP000029492"/>
    </source>
</evidence>
<dbReference type="GO" id="GO:0050482">
    <property type="term" value="P:arachidonate secretion"/>
    <property type="evidence" value="ECO:0007669"/>
    <property type="project" value="InterPro"/>
</dbReference>
<sequence>MRYLRLAGLFLPMMAASLVTPVRAQEMPGQSMQPKLLIHGHYCGPGNDGPGVAPVDALDAACMRHDACMPDVGLPSCGCHRRLKRDASLIAASPRHPEDIRMLAGLIARGSDLMMCREGHAARSN</sequence>
<dbReference type="GO" id="GO:0004623">
    <property type="term" value="F:phospholipase A2 activity"/>
    <property type="evidence" value="ECO:0007669"/>
    <property type="project" value="InterPro"/>
</dbReference>
<proteinExistence type="predicted"/>
<feature type="chain" id="PRO_5001848163" evidence="1">
    <location>
        <begin position="25"/>
        <end position="125"/>
    </location>
</feature>
<protein>
    <submittedName>
        <fullName evidence="2">Protein of unassigned function</fullName>
    </submittedName>
</protein>
<feature type="signal peptide" evidence="1">
    <location>
        <begin position="1"/>
        <end position="24"/>
    </location>
</feature>
<accession>A0A089NZV0</accession>
<dbReference type="Proteomes" id="UP000029492">
    <property type="component" value="Chromosome"/>
</dbReference>
<dbReference type="KEGG" id="mor:MOC_3578"/>
<gene>
    <name evidence="2" type="ORF">MOC_3578</name>
</gene>
<dbReference type="AlphaFoldDB" id="A0A089NZV0"/>
<dbReference type="RefSeq" id="WP_083936051.1">
    <property type="nucleotide sequence ID" value="NZ_CP003811.1"/>
</dbReference>
<evidence type="ECO:0000313" key="2">
    <source>
        <dbReference type="EMBL" id="AIQ91333.1"/>
    </source>
</evidence>
<dbReference type="GO" id="GO:0006644">
    <property type="term" value="P:phospholipid metabolic process"/>
    <property type="evidence" value="ECO:0007669"/>
    <property type="project" value="InterPro"/>
</dbReference>
<dbReference type="Gene3D" id="1.20.90.10">
    <property type="entry name" value="Phospholipase A2 domain"/>
    <property type="match status" value="1"/>
</dbReference>
<dbReference type="HOGENOM" id="CLU_125427_1_0_5"/>
<dbReference type="EMBL" id="CP003811">
    <property type="protein sequence ID" value="AIQ91333.1"/>
    <property type="molecule type" value="Genomic_DNA"/>
</dbReference>
<dbReference type="InterPro" id="IPR036444">
    <property type="entry name" value="PLipase_A2_dom_sf"/>
</dbReference>
<reference evidence="2 3" key="1">
    <citation type="journal article" date="2014" name="PLoS ONE">
        <title>Genome Information of Methylobacterium oryzae, a Plant-Probiotic Methylotroph in the Phyllosphere.</title>
        <authorList>
            <person name="Kwak M.J."/>
            <person name="Jeong H."/>
            <person name="Madhaiyan M."/>
            <person name="Lee Y."/>
            <person name="Sa T.M."/>
            <person name="Oh T.K."/>
            <person name="Kim J.F."/>
        </authorList>
    </citation>
    <scope>NUCLEOTIDE SEQUENCE [LARGE SCALE GENOMIC DNA]</scope>
    <source>
        <strain evidence="2 3">CBMB20</strain>
    </source>
</reference>
<dbReference type="SUPFAM" id="SSF48619">
    <property type="entry name" value="Phospholipase A2, PLA2"/>
    <property type="match status" value="1"/>
</dbReference>
<organism evidence="2 3">
    <name type="scientific">Methylobacterium oryzae CBMB20</name>
    <dbReference type="NCBI Taxonomy" id="693986"/>
    <lineage>
        <taxon>Bacteria</taxon>
        <taxon>Pseudomonadati</taxon>
        <taxon>Pseudomonadota</taxon>
        <taxon>Alphaproteobacteria</taxon>
        <taxon>Hyphomicrobiales</taxon>
        <taxon>Methylobacteriaceae</taxon>
        <taxon>Methylobacterium</taxon>
    </lineage>
</organism>